<dbReference type="Proteomes" id="UP001270362">
    <property type="component" value="Unassembled WGS sequence"/>
</dbReference>
<reference evidence="1" key="2">
    <citation type="submission" date="2023-06" db="EMBL/GenBank/DDBJ databases">
        <authorList>
            <consortium name="Lawrence Berkeley National Laboratory"/>
            <person name="Haridas S."/>
            <person name="Hensen N."/>
            <person name="Bonometti L."/>
            <person name="Westerberg I."/>
            <person name="Brannstrom I.O."/>
            <person name="Guillou S."/>
            <person name="Cros-Aarteil S."/>
            <person name="Calhoun S."/>
            <person name="Kuo A."/>
            <person name="Mondo S."/>
            <person name="Pangilinan J."/>
            <person name="Riley R."/>
            <person name="Labutti K."/>
            <person name="Andreopoulos B."/>
            <person name="Lipzen A."/>
            <person name="Chen C."/>
            <person name="Yanf M."/>
            <person name="Daum C."/>
            <person name="Ng V."/>
            <person name="Clum A."/>
            <person name="Steindorff A."/>
            <person name="Ohm R."/>
            <person name="Martin F."/>
            <person name="Silar P."/>
            <person name="Natvig D."/>
            <person name="Lalanne C."/>
            <person name="Gautier V."/>
            <person name="Ament-Velasquez S.L."/>
            <person name="Kruys A."/>
            <person name="Hutchinson M.I."/>
            <person name="Powell A.J."/>
            <person name="Barry K."/>
            <person name="Miller A.N."/>
            <person name="Grigoriev I.V."/>
            <person name="Debuchy R."/>
            <person name="Gladieux P."/>
            <person name="Thoren M.H."/>
            <person name="Johannesson H."/>
        </authorList>
    </citation>
    <scope>NUCLEOTIDE SEQUENCE</scope>
    <source>
        <strain evidence="1">CBS 314.62</strain>
    </source>
</reference>
<organism evidence="1 2">
    <name type="scientific">Podospora appendiculata</name>
    <dbReference type="NCBI Taxonomy" id="314037"/>
    <lineage>
        <taxon>Eukaryota</taxon>
        <taxon>Fungi</taxon>
        <taxon>Dikarya</taxon>
        <taxon>Ascomycota</taxon>
        <taxon>Pezizomycotina</taxon>
        <taxon>Sordariomycetes</taxon>
        <taxon>Sordariomycetidae</taxon>
        <taxon>Sordariales</taxon>
        <taxon>Podosporaceae</taxon>
        <taxon>Podospora</taxon>
    </lineage>
</organism>
<gene>
    <name evidence="1" type="ORF">B0T22DRAFT_470418</name>
</gene>
<sequence length="78" mass="8892">MMMRWAGVAASWWIPTGYLTRWLGYDFMCSLSPQHGQVACSSFAFPARSLLPNGSSSFSRATMCRSYYRLSTCIYVSW</sequence>
<name>A0AAE1C7V3_9PEZI</name>
<reference evidence="1" key="1">
    <citation type="journal article" date="2023" name="Mol. Phylogenet. Evol.">
        <title>Genome-scale phylogeny and comparative genomics of the fungal order Sordariales.</title>
        <authorList>
            <person name="Hensen N."/>
            <person name="Bonometti L."/>
            <person name="Westerberg I."/>
            <person name="Brannstrom I.O."/>
            <person name="Guillou S."/>
            <person name="Cros-Aarteil S."/>
            <person name="Calhoun S."/>
            <person name="Haridas S."/>
            <person name="Kuo A."/>
            <person name="Mondo S."/>
            <person name="Pangilinan J."/>
            <person name="Riley R."/>
            <person name="LaButti K."/>
            <person name="Andreopoulos B."/>
            <person name="Lipzen A."/>
            <person name="Chen C."/>
            <person name="Yan M."/>
            <person name="Daum C."/>
            <person name="Ng V."/>
            <person name="Clum A."/>
            <person name="Steindorff A."/>
            <person name="Ohm R.A."/>
            <person name="Martin F."/>
            <person name="Silar P."/>
            <person name="Natvig D.O."/>
            <person name="Lalanne C."/>
            <person name="Gautier V."/>
            <person name="Ament-Velasquez S.L."/>
            <person name="Kruys A."/>
            <person name="Hutchinson M.I."/>
            <person name="Powell A.J."/>
            <person name="Barry K."/>
            <person name="Miller A.N."/>
            <person name="Grigoriev I.V."/>
            <person name="Debuchy R."/>
            <person name="Gladieux P."/>
            <person name="Hiltunen Thoren M."/>
            <person name="Johannesson H."/>
        </authorList>
    </citation>
    <scope>NUCLEOTIDE SEQUENCE</scope>
    <source>
        <strain evidence="1">CBS 314.62</strain>
    </source>
</reference>
<dbReference type="AlphaFoldDB" id="A0AAE1C7V3"/>
<evidence type="ECO:0000313" key="2">
    <source>
        <dbReference type="Proteomes" id="UP001270362"/>
    </source>
</evidence>
<evidence type="ECO:0000313" key="1">
    <source>
        <dbReference type="EMBL" id="KAK3682142.1"/>
    </source>
</evidence>
<keyword evidence="2" id="KW-1185">Reference proteome</keyword>
<dbReference type="EMBL" id="JAULSO010000005">
    <property type="protein sequence ID" value="KAK3682142.1"/>
    <property type="molecule type" value="Genomic_DNA"/>
</dbReference>
<protein>
    <submittedName>
        <fullName evidence="1">Uncharacterized protein</fullName>
    </submittedName>
</protein>
<proteinExistence type="predicted"/>
<accession>A0AAE1C7V3</accession>
<comment type="caution">
    <text evidence="1">The sequence shown here is derived from an EMBL/GenBank/DDBJ whole genome shotgun (WGS) entry which is preliminary data.</text>
</comment>